<evidence type="ECO:0000313" key="5">
    <source>
        <dbReference type="Proteomes" id="UP000661025"/>
    </source>
</evidence>
<comment type="caution">
    <text evidence="4">The sequence shown here is derived from an EMBL/GenBank/DDBJ whole genome shotgun (WGS) entry which is preliminary data.</text>
</comment>
<gene>
    <name evidence="4" type="ORF">IHE70_39785</name>
</gene>
<dbReference type="InterPro" id="IPR055592">
    <property type="entry name" value="DUF7168"/>
</dbReference>
<evidence type="ECO:0000313" key="4">
    <source>
        <dbReference type="EMBL" id="MBD9729221.1"/>
    </source>
</evidence>
<reference evidence="4" key="1">
    <citation type="submission" date="2020-09" db="EMBL/GenBank/DDBJ databases">
        <title>Streptomyces canutascabiei sp. nov., which causes potato common scab and is distributed across the world.</title>
        <authorList>
            <person name="Nguyen H.P."/>
            <person name="Weisberg A.J."/>
            <person name="Chang J.H."/>
            <person name="Clarke C.R."/>
        </authorList>
    </citation>
    <scope>NUCLEOTIDE SEQUENCE</scope>
    <source>
        <strain evidence="4">ID-01-6.2a</strain>
    </source>
</reference>
<protein>
    <submittedName>
        <fullName evidence="4">DUF2786 domain-containing protein</fullName>
    </submittedName>
</protein>
<dbReference type="Pfam" id="PF23771">
    <property type="entry name" value="DUF7168"/>
    <property type="match status" value="1"/>
</dbReference>
<proteinExistence type="predicted"/>
<dbReference type="AlphaFoldDB" id="A0A927QK71"/>
<dbReference type="Pfam" id="PF10979">
    <property type="entry name" value="DUF2786"/>
    <property type="match status" value="1"/>
</dbReference>
<accession>A0A927QK71</accession>
<feature type="region of interest" description="Disordered" evidence="1">
    <location>
        <begin position="1"/>
        <end position="51"/>
    </location>
</feature>
<evidence type="ECO:0000259" key="2">
    <source>
        <dbReference type="Pfam" id="PF10979"/>
    </source>
</evidence>
<organism evidence="4 5">
    <name type="scientific">Streptomyces caniscabiei</name>
    <dbReference type="NCBI Taxonomy" id="2746961"/>
    <lineage>
        <taxon>Bacteria</taxon>
        <taxon>Bacillati</taxon>
        <taxon>Actinomycetota</taxon>
        <taxon>Actinomycetes</taxon>
        <taxon>Kitasatosporales</taxon>
        <taxon>Streptomycetaceae</taxon>
        <taxon>Streptomyces</taxon>
    </lineage>
</organism>
<evidence type="ECO:0000259" key="3">
    <source>
        <dbReference type="Pfam" id="PF23771"/>
    </source>
</evidence>
<dbReference type="EMBL" id="JACYXT010000024">
    <property type="protein sequence ID" value="MBD9729221.1"/>
    <property type="molecule type" value="Genomic_DNA"/>
</dbReference>
<feature type="domain" description="DUF2786" evidence="2">
    <location>
        <begin position="214"/>
        <end position="253"/>
    </location>
</feature>
<name>A0A927QK71_9ACTN</name>
<evidence type="ECO:0000256" key="1">
    <source>
        <dbReference type="SAM" id="MobiDB-lite"/>
    </source>
</evidence>
<dbReference type="Proteomes" id="UP000661025">
    <property type="component" value="Unassembled WGS sequence"/>
</dbReference>
<feature type="domain" description="DUF7168" evidence="3">
    <location>
        <begin position="277"/>
        <end position="382"/>
    </location>
</feature>
<dbReference type="InterPro" id="IPR024498">
    <property type="entry name" value="DUF2786"/>
</dbReference>
<sequence>MPQANRLRPAHTRPLRGVPEVGPALPSRAVHRASGKRNPAPEPPPHAHDTIEHVSTTSTVDRAFEAALYADTDAALDTGASLLAADPAADAELARRGREFVAGAWRRGWQPADVVRYARRELADEHVRLLARLVVAEHEEARAGARPHPPGPRWSAQLDEIGELAAHPARADRFSHATVSLELYRLLLRLPTLDPLDRPREAGAAKNSPHPESRMLSRIRALLAKAEATGFPEEAEALSAKAQELMARHSIDEALLAARAHSKDAPGACRIGVDPPYETAKAVLLDAVARANRCEAVWNEALGFSTVVGFEADLEVVELLHTSLLVQATTAMTKAEAAQRKGGRKRTKTFRQSFLAAYAHRIGDRLAAVAEAQVAEARAAAAEAGGVGGAGAPEQDLLPVLAARDVAVHDEFSRMFPDTVTTRVRGVSDLAGWQQGAEAADRAQVRARPRLPS</sequence>